<dbReference type="AlphaFoldDB" id="A0A6A5KH40"/>
<sequence length="348" mass="37371">MARTRSKSKWLPAVALVSFWISLATALSGQEPMKSLEEARGYNIGEPIPVSCLNRTIETGEHVRLYLHYPLRPILIIERQITDAAGHLQYIPFPVCEETSSPLSLSFGLEHEKNCTIPFVTDEFFHLLEFYIHNDAPLSCRIPSKPLPPSVLESEYRVSDESSQEGALGSQSTLYTPLVIALAGTLQLSHLHIGNSLNLLVHAGDAPGSIDAATAYSVAPHTRNAKITIGDPLVLTFSVRWYPSTTLPPGWTGYGGHVYKSTLVYCLLSALASAAVCTVWFRGVELPRRLRRYAGERMNGGMGLGMGRFTGGAGGSGYGLPVSNGRGGAGSGYGVGYGYGGGGGKRVD</sequence>
<reference evidence="3" key="1">
    <citation type="submission" date="2020-01" db="EMBL/GenBank/DDBJ databases">
        <authorList>
            <consortium name="DOE Joint Genome Institute"/>
            <person name="Haridas S."/>
            <person name="Albert R."/>
            <person name="Binder M."/>
            <person name="Bloem J."/>
            <person name="Labutti K."/>
            <person name="Salamov A."/>
            <person name="Andreopoulos B."/>
            <person name="Baker S.E."/>
            <person name="Barry K."/>
            <person name="Bills G."/>
            <person name="Bluhm B.H."/>
            <person name="Cannon C."/>
            <person name="Castanera R."/>
            <person name="Culley D.E."/>
            <person name="Daum C."/>
            <person name="Ezra D."/>
            <person name="Gonzalez J.B."/>
            <person name="Henrissat B."/>
            <person name="Kuo A."/>
            <person name="Liang C."/>
            <person name="Lipzen A."/>
            <person name="Lutzoni F."/>
            <person name="Magnuson J."/>
            <person name="Mondo S."/>
            <person name="Nolan M."/>
            <person name="Ohm R."/>
            <person name="Pangilinan J."/>
            <person name="Park H.-J."/>
            <person name="Ramirez L."/>
            <person name="Alfaro M."/>
            <person name="Sun H."/>
            <person name="Tritt A."/>
            <person name="Yoshinaga Y."/>
            <person name="Zwiers L.-H."/>
            <person name="Turgeon B.G."/>
            <person name="Goodwin S.B."/>
            <person name="Spatafora J.W."/>
            <person name="Crous P.W."/>
            <person name="Grigoriev I.V."/>
        </authorList>
    </citation>
    <scope>NUCLEOTIDE SEQUENCE</scope>
    <source>
        <strain evidence="3">P77</strain>
    </source>
</reference>
<dbReference type="Proteomes" id="UP000800040">
    <property type="component" value="Unassembled WGS sequence"/>
</dbReference>
<evidence type="ECO:0000256" key="1">
    <source>
        <dbReference type="SAM" id="Phobius"/>
    </source>
</evidence>
<gene>
    <name evidence="3" type="ORF">BDW02DRAFT_502469</name>
</gene>
<dbReference type="EMBL" id="ML975333">
    <property type="protein sequence ID" value="KAF1832703.1"/>
    <property type="molecule type" value="Genomic_DNA"/>
</dbReference>
<dbReference type="PANTHER" id="PTHR40368:SF1">
    <property type="entry name" value="YALI0F14399P"/>
    <property type="match status" value="1"/>
</dbReference>
<keyword evidence="1" id="KW-0472">Membrane</keyword>
<accession>A0A6A5KH40</accession>
<feature type="signal peptide" evidence="2">
    <location>
        <begin position="1"/>
        <end position="26"/>
    </location>
</feature>
<dbReference type="PANTHER" id="PTHR40368">
    <property type="entry name" value="YALI0F14399P"/>
    <property type="match status" value="1"/>
</dbReference>
<keyword evidence="4" id="KW-1185">Reference proteome</keyword>
<keyword evidence="2" id="KW-0732">Signal</keyword>
<feature type="chain" id="PRO_5025564669" evidence="2">
    <location>
        <begin position="27"/>
        <end position="348"/>
    </location>
</feature>
<keyword evidence="1" id="KW-0812">Transmembrane</keyword>
<name>A0A6A5KH40_9PLEO</name>
<feature type="transmembrane region" description="Helical" evidence="1">
    <location>
        <begin position="262"/>
        <end position="281"/>
    </location>
</feature>
<evidence type="ECO:0000313" key="4">
    <source>
        <dbReference type="Proteomes" id="UP000800040"/>
    </source>
</evidence>
<evidence type="ECO:0000256" key="2">
    <source>
        <dbReference type="SAM" id="SignalP"/>
    </source>
</evidence>
<organism evidence="3 4">
    <name type="scientific">Decorospora gaudefroyi</name>
    <dbReference type="NCBI Taxonomy" id="184978"/>
    <lineage>
        <taxon>Eukaryota</taxon>
        <taxon>Fungi</taxon>
        <taxon>Dikarya</taxon>
        <taxon>Ascomycota</taxon>
        <taxon>Pezizomycotina</taxon>
        <taxon>Dothideomycetes</taxon>
        <taxon>Pleosporomycetidae</taxon>
        <taxon>Pleosporales</taxon>
        <taxon>Pleosporineae</taxon>
        <taxon>Pleosporaceae</taxon>
        <taxon>Decorospora</taxon>
    </lineage>
</organism>
<dbReference type="OrthoDB" id="18530at2759"/>
<evidence type="ECO:0000313" key="3">
    <source>
        <dbReference type="EMBL" id="KAF1832703.1"/>
    </source>
</evidence>
<keyword evidence="1" id="KW-1133">Transmembrane helix</keyword>
<protein>
    <submittedName>
        <fullName evidence="3">Uncharacterized protein</fullName>
    </submittedName>
</protein>
<proteinExistence type="predicted"/>